<gene>
    <name evidence="1" type="ORF">FWILDA_LOCUS13861</name>
</gene>
<name>A0A9W4T1F0_9GLOM</name>
<sequence length="57" mass="6064">LIRLLLSDLIDSLIIDKLEEKSGLGSASMSSGLRSFTLDILAVLNNEITEGVTSTVT</sequence>
<evidence type="ECO:0000313" key="2">
    <source>
        <dbReference type="Proteomes" id="UP001153678"/>
    </source>
</evidence>
<accession>A0A9W4T1F0</accession>
<reference evidence="1" key="1">
    <citation type="submission" date="2022-08" db="EMBL/GenBank/DDBJ databases">
        <authorList>
            <person name="Kallberg Y."/>
            <person name="Tangrot J."/>
            <person name="Rosling A."/>
        </authorList>
    </citation>
    <scope>NUCLEOTIDE SEQUENCE</scope>
    <source>
        <strain evidence="1">Wild A</strain>
    </source>
</reference>
<organism evidence="1 2">
    <name type="scientific">Funneliformis geosporum</name>
    <dbReference type="NCBI Taxonomy" id="1117311"/>
    <lineage>
        <taxon>Eukaryota</taxon>
        <taxon>Fungi</taxon>
        <taxon>Fungi incertae sedis</taxon>
        <taxon>Mucoromycota</taxon>
        <taxon>Glomeromycotina</taxon>
        <taxon>Glomeromycetes</taxon>
        <taxon>Glomerales</taxon>
        <taxon>Glomeraceae</taxon>
        <taxon>Funneliformis</taxon>
    </lineage>
</organism>
<comment type="caution">
    <text evidence="1">The sequence shown here is derived from an EMBL/GenBank/DDBJ whole genome shotgun (WGS) entry which is preliminary data.</text>
</comment>
<feature type="non-terminal residue" evidence="1">
    <location>
        <position position="1"/>
    </location>
</feature>
<proteinExistence type="predicted"/>
<keyword evidence="2" id="KW-1185">Reference proteome</keyword>
<protein>
    <submittedName>
        <fullName evidence="1">3161_t:CDS:1</fullName>
    </submittedName>
</protein>
<dbReference type="EMBL" id="CAMKVN010005536">
    <property type="protein sequence ID" value="CAI2188998.1"/>
    <property type="molecule type" value="Genomic_DNA"/>
</dbReference>
<dbReference type="Proteomes" id="UP001153678">
    <property type="component" value="Unassembled WGS sequence"/>
</dbReference>
<dbReference type="AlphaFoldDB" id="A0A9W4T1F0"/>
<evidence type="ECO:0000313" key="1">
    <source>
        <dbReference type="EMBL" id="CAI2188998.1"/>
    </source>
</evidence>